<dbReference type="GO" id="GO:0004672">
    <property type="term" value="F:protein kinase activity"/>
    <property type="evidence" value="ECO:0007669"/>
    <property type="project" value="InterPro"/>
</dbReference>
<keyword evidence="3" id="KW-1185">Reference proteome</keyword>
<comment type="caution">
    <text evidence="2">The sequence shown here is derived from an EMBL/GenBank/DDBJ whole genome shotgun (WGS) entry which is preliminary data.</text>
</comment>
<dbReference type="EMBL" id="JAMFTS010000005">
    <property type="protein sequence ID" value="KAJ4750557.1"/>
    <property type="molecule type" value="Genomic_DNA"/>
</dbReference>
<protein>
    <submittedName>
        <fullName evidence="2">Protein kinase superfamily protein</fullName>
    </submittedName>
</protein>
<keyword evidence="2" id="KW-0418">Kinase</keyword>
<dbReference type="AlphaFoldDB" id="A0AAV8C7U8"/>
<dbReference type="InterPro" id="IPR011009">
    <property type="entry name" value="Kinase-like_dom_sf"/>
</dbReference>
<accession>A0AAV8C7U8</accession>
<evidence type="ECO:0000313" key="2">
    <source>
        <dbReference type="EMBL" id="KAJ4750557.1"/>
    </source>
</evidence>
<keyword evidence="2" id="KW-0808">Transferase</keyword>
<sequence>MMQSHKLYIEDYNAKLAAFGLAKAGPTGDETHVSTRVIRGTYGYIAPEYMTIGWLSAKADVYSFGVLLLELLTGQRAMDNTRIEIGRNLVDWARPRLSDERKLYHIMDSRLEGQYPQKEALVVSNLALLCISYDPKLRPKMSEVLKKLEQLQDPKYNALNQDSRRIVS</sequence>
<dbReference type="PROSITE" id="PS50011">
    <property type="entry name" value="PROTEIN_KINASE_DOM"/>
    <property type="match status" value="1"/>
</dbReference>
<gene>
    <name evidence="2" type="ORF">LUZ62_084962</name>
</gene>
<name>A0AAV8C7U8_9POAL</name>
<dbReference type="InterPro" id="IPR000719">
    <property type="entry name" value="Prot_kinase_dom"/>
</dbReference>
<evidence type="ECO:0000313" key="3">
    <source>
        <dbReference type="Proteomes" id="UP001140206"/>
    </source>
</evidence>
<dbReference type="InterPro" id="IPR050823">
    <property type="entry name" value="Plant_Ser_Thr_Prot_Kinase"/>
</dbReference>
<dbReference type="InterPro" id="IPR001245">
    <property type="entry name" value="Ser-Thr/Tyr_kinase_cat_dom"/>
</dbReference>
<dbReference type="SUPFAM" id="SSF56112">
    <property type="entry name" value="Protein kinase-like (PK-like)"/>
    <property type="match status" value="1"/>
</dbReference>
<evidence type="ECO:0000259" key="1">
    <source>
        <dbReference type="PROSITE" id="PS50011"/>
    </source>
</evidence>
<proteinExistence type="predicted"/>
<feature type="domain" description="Protein kinase" evidence="1">
    <location>
        <begin position="1"/>
        <end position="156"/>
    </location>
</feature>
<dbReference type="Pfam" id="PF07714">
    <property type="entry name" value="PK_Tyr_Ser-Thr"/>
    <property type="match status" value="1"/>
</dbReference>
<reference evidence="2" key="1">
    <citation type="submission" date="2022-08" db="EMBL/GenBank/DDBJ databases">
        <authorList>
            <person name="Marques A."/>
        </authorList>
    </citation>
    <scope>NUCLEOTIDE SEQUENCE</scope>
    <source>
        <strain evidence="2">RhyPub2mFocal</strain>
        <tissue evidence="2">Leaves</tissue>
    </source>
</reference>
<organism evidence="2 3">
    <name type="scientific">Rhynchospora pubera</name>
    <dbReference type="NCBI Taxonomy" id="906938"/>
    <lineage>
        <taxon>Eukaryota</taxon>
        <taxon>Viridiplantae</taxon>
        <taxon>Streptophyta</taxon>
        <taxon>Embryophyta</taxon>
        <taxon>Tracheophyta</taxon>
        <taxon>Spermatophyta</taxon>
        <taxon>Magnoliopsida</taxon>
        <taxon>Liliopsida</taxon>
        <taxon>Poales</taxon>
        <taxon>Cyperaceae</taxon>
        <taxon>Cyperoideae</taxon>
        <taxon>Rhynchosporeae</taxon>
        <taxon>Rhynchospora</taxon>
    </lineage>
</organism>
<dbReference type="PANTHER" id="PTHR45621">
    <property type="entry name" value="OS01G0588500 PROTEIN-RELATED"/>
    <property type="match status" value="1"/>
</dbReference>
<dbReference type="Proteomes" id="UP001140206">
    <property type="component" value="Chromosome 5"/>
</dbReference>
<dbReference type="GO" id="GO:0005524">
    <property type="term" value="F:ATP binding"/>
    <property type="evidence" value="ECO:0007669"/>
    <property type="project" value="InterPro"/>
</dbReference>
<dbReference type="Gene3D" id="1.10.510.10">
    <property type="entry name" value="Transferase(Phosphotransferase) domain 1"/>
    <property type="match status" value="1"/>
</dbReference>